<dbReference type="AlphaFoldDB" id="A0AAD6ZQL6"/>
<dbReference type="InterPro" id="IPR043502">
    <property type="entry name" value="DNA/RNA_pol_sf"/>
</dbReference>
<reference evidence="2" key="1">
    <citation type="submission" date="2023-03" db="EMBL/GenBank/DDBJ databases">
        <title>Massive genome expansion in bonnet fungi (Mycena s.s.) driven by repeated elements and novel gene families across ecological guilds.</title>
        <authorList>
            <consortium name="Lawrence Berkeley National Laboratory"/>
            <person name="Harder C.B."/>
            <person name="Miyauchi S."/>
            <person name="Viragh M."/>
            <person name="Kuo A."/>
            <person name="Thoen E."/>
            <person name="Andreopoulos B."/>
            <person name="Lu D."/>
            <person name="Skrede I."/>
            <person name="Drula E."/>
            <person name="Henrissat B."/>
            <person name="Morin E."/>
            <person name="Kohler A."/>
            <person name="Barry K."/>
            <person name="LaButti K."/>
            <person name="Morin E."/>
            <person name="Salamov A."/>
            <person name="Lipzen A."/>
            <person name="Mereny Z."/>
            <person name="Hegedus B."/>
            <person name="Baldrian P."/>
            <person name="Stursova M."/>
            <person name="Weitz H."/>
            <person name="Taylor A."/>
            <person name="Grigoriev I.V."/>
            <person name="Nagy L.G."/>
            <person name="Martin F."/>
            <person name="Kauserud H."/>
        </authorList>
    </citation>
    <scope>NUCLEOTIDE SEQUENCE</scope>
    <source>
        <strain evidence="2">CBHHK002</strain>
    </source>
</reference>
<protein>
    <submittedName>
        <fullName evidence="2">Uncharacterized protein</fullName>
    </submittedName>
</protein>
<evidence type="ECO:0000313" key="3">
    <source>
        <dbReference type="Proteomes" id="UP001218218"/>
    </source>
</evidence>
<proteinExistence type="predicted"/>
<feature type="compositionally biased region" description="Polar residues" evidence="1">
    <location>
        <begin position="18"/>
        <end position="30"/>
    </location>
</feature>
<organism evidence="2 3">
    <name type="scientific">Mycena albidolilacea</name>
    <dbReference type="NCBI Taxonomy" id="1033008"/>
    <lineage>
        <taxon>Eukaryota</taxon>
        <taxon>Fungi</taxon>
        <taxon>Dikarya</taxon>
        <taxon>Basidiomycota</taxon>
        <taxon>Agaricomycotina</taxon>
        <taxon>Agaricomycetes</taxon>
        <taxon>Agaricomycetidae</taxon>
        <taxon>Agaricales</taxon>
        <taxon>Marasmiineae</taxon>
        <taxon>Mycenaceae</taxon>
        <taxon>Mycena</taxon>
    </lineage>
</organism>
<comment type="caution">
    <text evidence="2">The sequence shown here is derived from an EMBL/GenBank/DDBJ whole genome shotgun (WGS) entry which is preliminary data.</text>
</comment>
<keyword evidence="3" id="KW-1185">Reference proteome</keyword>
<evidence type="ECO:0000313" key="2">
    <source>
        <dbReference type="EMBL" id="KAJ7334645.1"/>
    </source>
</evidence>
<dbReference type="EMBL" id="JARIHO010000032">
    <property type="protein sequence ID" value="KAJ7334645.1"/>
    <property type="molecule type" value="Genomic_DNA"/>
</dbReference>
<dbReference type="SUPFAM" id="SSF56672">
    <property type="entry name" value="DNA/RNA polymerases"/>
    <property type="match status" value="1"/>
</dbReference>
<feature type="compositionally biased region" description="Polar residues" evidence="1">
    <location>
        <begin position="45"/>
        <end position="56"/>
    </location>
</feature>
<name>A0AAD6ZQL6_9AGAR</name>
<gene>
    <name evidence="2" type="ORF">DFH08DRAFT_965395</name>
</gene>
<sequence>MSAGGSSAPPVRHVFSSGADQVSKSSNQHPCQDAAVPQVEERETGSPQEAQRNSTGALPAPSREVPDAGCREDEDNTNEIYFLAREYPDEETGQNTGREKAAHMGTGGENSEGTRVYLPGDYSRSPRRDVPKNMRAASSTKDTDLSSRVRQTTRSGRAWGAVSKAIRHGILALAAQYGGAGMTTNERGTLSRDMESPLREVPTLLQALENVLLTDTTMSGGQPRVRYTRGENTRRMKARRRWLRQVKESVAEPEEMEEVVEEGEDPRWSYWIPPCGLEFEVRVHGRVIRPKRPARANSVGDKVQSPARGVPNPEPDLEEKRTDTSPPEHVYSVEEMAGHMRRAAEEHRVWEQLSAGTPAAFAAYLVRIASRAEASMLRPQFADSEQLEEGFEQPEIHIGEDMSVFTRLTDPHNPKRVTAVLDAVTMGSDLTEKQHGAVRDFVTEFADCFALSMKEVMPIPGAEHTMNIPKDTTFNTKVHQRPTTPVQKEWYNGVIDEMLAAGIIEGINPKDVKCVSPTTLAQKAHQNGKTRTILELKHQINDQCMAAGIPASFTLPERPPAMSEVDDPKKPSWHVCHDYRELNSKTKVAAMPQGDI</sequence>
<feature type="region of interest" description="Disordered" evidence="1">
    <location>
        <begin position="293"/>
        <end position="327"/>
    </location>
</feature>
<accession>A0AAD6ZQL6</accession>
<evidence type="ECO:0000256" key="1">
    <source>
        <dbReference type="SAM" id="MobiDB-lite"/>
    </source>
</evidence>
<feature type="region of interest" description="Disordered" evidence="1">
    <location>
        <begin position="1"/>
        <end position="152"/>
    </location>
</feature>
<dbReference type="Proteomes" id="UP001218218">
    <property type="component" value="Unassembled WGS sequence"/>
</dbReference>
<dbReference type="Gene3D" id="3.10.10.10">
    <property type="entry name" value="HIV Type 1 Reverse Transcriptase, subunit A, domain 1"/>
    <property type="match status" value="1"/>
</dbReference>